<dbReference type="InterPro" id="IPR055343">
    <property type="entry name" value="CREG_beta-barrel"/>
</dbReference>
<dbReference type="AlphaFoldDB" id="A0A1M5HSJ3"/>
<dbReference type="PANTHER" id="PTHR13343:SF17">
    <property type="entry name" value="CELLULAR REPRESSOR OF E1A-STIMULATED GENES, ISOFORM A"/>
    <property type="match status" value="1"/>
</dbReference>
<protein>
    <submittedName>
        <fullName evidence="3">Uncharacterized protein</fullName>
    </submittedName>
</protein>
<dbReference type="Proteomes" id="UP000184520">
    <property type="component" value="Unassembled WGS sequence"/>
</dbReference>
<dbReference type="InterPro" id="IPR019595">
    <property type="entry name" value="DUF2470"/>
</dbReference>
<organism evidence="3 4">
    <name type="scientific">Marisediminitalea aggregata</name>
    <dbReference type="NCBI Taxonomy" id="634436"/>
    <lineage>
        <taxon>Bacteria</taxon>
        <taxon>Pseudomonadati</taxon>
        <taxon>Pseudomonadota</taxon>
        <taxon>Gammaproteobacteria</taxon>
        <taxon>Alteromonadales</taxon>
        <taxon>Alteromonadaceae</taxon>
        <taxon>Marisediminitalea</taxon>
    </lineage>
</organism>
<evidence type="ECO:0000259" key="2">
    <source>
        <dbReference type="Pfam" id="PF13883"/>
    </source>
</evidence>
<dbReference type="GO" id="GO:0005737">
    <property type="term" value="C:cytoplasm"/>
    <property type="evidence" value="ECO:0007669"/>
    <property type="project" value="UniProtKB-ARBA"/>
</dbReference>
<dbReference type="Gene3D" id="2.30.110.10">
    <property type="entry name" value="Electron Transport, Fmn-binding Protein, Chain A"/>
    <property type="match status" value="1"/>
</dbReference>
<keyword evidence="4" id="KW-1185">Reference proteome</keyword>
<evidence type="ECO:0000313" key="4">
    <source>
        <dbReference type="Proteomes" id="UP000184520"/>
    </source>
</evidence>
<dbReference type="InterPro" id="IPR012349">
    <property type="entry name" value="Split_barrel_FMN-bd"/>
</dbReference>
<dbReference type="Pfam" id="PF10615">
    <property type="entry name" value="DUF2470"/>
    <property type="match status" value="1"/>
</dbReference>
<feature type="domain" description="DUF2470" evidence="1">
    <location>
        <begin position="163"/>
        <end position="232"/>
    </location>
</feature>
<dbReference type="SUPFAM" id="SSF50475">
    <property type="entry name" value="FMN-binding split barrel"/>
    <property type="match status" value="1"/>
</dbReference>
<evidence type="ECO:0000259" key="1">
    <source>
        <dbReference type="Pfam" id="PF10615"/>
    </source>
</evidence>
<sequence>MTMQTLAFEAKQLCRTQHSGVLSTQSTSMPGYPFGSIVPFVTTHTGDVIIYISDIALHTRNIKADSKVSLTVFDPSEDDSQANGRVTIMGDASQLTDDAEIALCSEQYFQLFPQARAYQQTHDFHFYKISVARVRFIGGFGKIHWINPEFWQTESQEWQRNTAGMIEHMNDDHQDAMQLILAHFANVQTSKVTMLSVFAEGAHYQSAEGKIVFIPFANACHSPTEVRQALVAQTKACRDALAETAE</sequence>
<dbReference type="PANTHER" id="PTHR13343">
    <property type="entry name" value="CREG1 PROTEIN"/>
    <property type="match status" value="1"/>
</dbReference>
<evidence type="ECO:0000313" key="3">
    <source>
        <dbReference type="EMBL" id="SHG18916.1"/>
    </source>
</evidence>
<dbReference type="RefSeq" id="WP_073320402.1">
    <property type="nucleotide sequence ID" value="NZ_FQWD01000002.1"/>
</dbReference>
<dbReference type="Pfam" id="PF13883">
    <property type="entry name" value="CREG_beta-barrel"/>
    <property type="match status" value="1"/>
</dbReference>
<dbReference type="InterPro" id="IPR037119">
    <property type="entry name" value="Haem_oxidase_HugZ-like_sf"/>
</dbReference>
<gene>
    <name evidence="3" type="ORF">SAMN05216361_1600</name>
</gene>
<reference evidence="4" key="1">
    <citation type="submission" date="2016-11" db="EMBL/GenBank/DDBJ databases">
        <authorList>
            <person name="Varghese N."/>
            <person name="Submissions S."/>
        </authorList>
    </citation>
    <scope>NUCLEOTIDE SEQUENCE [LARGE SCALE GENOMIC DNA]</scope>
    <source>
        <strain evidence="4">CGMCC 1.8995</strain>
    </source>
</reference>
<dbReference type="EMBL" id="FQWD01000002">
    <property type="protein sequence ID" value="SHG18916.1"/>
    <property type="molecule type" value="Genomic_DNA"/>
</dbReference>
<accession>A0A1M5HSJ3</accession>
<dbReference type="OrthoDB" id="9776211at2"/>
<dbReference type="Gene3D" id="3.20.180.10">
    <property type="entry name" value="PNP-oxidase-like"/>
    <property type="match status" value="1"/>
</dbReference>
<dbReference type="STRING" id="634436.SAMN05216361_1600"/>
<name>A0A1M5HSJ3_9ALTE</name>
<proteinExistence type="predicted"/>
<feature type="domain" description="CREG-like beta-barrel" evidence="2">
    <location>
        <begin position="4"/>
        <end position="151"/>
    </location>
</feature>